<sequence length="1628" mass="181699">MADSVADHDDDVVFMDEATAEQSLAAKLPSLEAITKAMEEAKNCVDMTDQEIQLIKEELHKSEDDLGKEIMDSLQSILENPAFQFSCGTLTESDLDKMITQILESIPPEEFDLSQEEFSALDHRLDLIEKVNHSISKIFLDCHTQLKEFRQKQSEETAAIEKELAGYSQKPLVINDIDEVSKSKSKIMQATHLVKERAKGQRSPGQSPASPGRGVPAPQSPQAQVPGSQPLQDLTWPNPQMPMPQQQRVPSINNLRPPHFTSSLSQSMPALVSSLQHQNQVTPLQTFGPQPPRPNIVHQPIHWPELKLQDKVLGKKFNDVWYSGTIMDINFAPSSQASDWCCRVKFDGKGMKWLPGKYVAYREPINCFIRVGTRVVALYREDDAPNTFYAGVIAEAPSSKNNRRFLVFFDDGYAQYCEAKELHKVYMQSSNVWEDINPETSAFIKEYLRIYPERPMVRLTKGQVVRTEWNGKWWTSKVVETDASLVKMYFQADKRTEWIYRGSTRLEPLFKALANADAIKAAGSAKGRRYNLNARPSGAPQKPSVEYTRGAADEDTSTNSSTSQSSVPKPPSIATTKGSSRTKSLPNSSVNAHGKKKSNNVARKSTTSSSFNSSNSSSSNPSAGVSSTWEAPWLKHQRRASATGIGATAGNASADASEKGAQKVKGSKDIASVLQERLGLNTNKVEYDGELATGERREVKIDAKARTPFKPHACSHECLQEISDDPSRMKGRNALQIPLLYGWERQVCKARPAAKRVVLYRTPCGRRLRNIEETDHYLFLTNSQLTIDLFSFDQHLHVNTEFVPVKTFCDIKDLSYGRENYPISCVNGVDRHYPDYVEYSDRRIPSKKVNLNTDPDFLVCCDCTDNCRDRSKCACQQLTIENTSWIGEKDPQAGYHYRRLKEPLFTGIVECNSKCKCDKRCANRVAQHGLSMRLQVFKTEKKGWGLRCLDDIAKGSFICIYAGQLLTDREANEDGKQYGDQYLAELDFIEVVERQKEGYESDVENMEFSDDEKDVNYKASKDSEEDRSLRRRKKEEEALSEVKESTERKQKESGEKTNPPTTLSEWDTITVSDDDEDNDNVEDKKEKTEEKMDTDKSGKMEALQHTLSHHMKHVEKLCRICGNKVQIGSSKRRVRCEKYLSSLLLYYNVDVSKDSADFSPFMCAKCYSRLCNIRARPEVTSLLETARKRVEEGKRVWMAYNKNIDVRQCTVCCQYRKFAKGGYCITKRKTRFTAIQKKKPRRLSSWKTGATNSQMDSVLSIPLPPSKLSKPSLSRIPSTMSKPSKPNLAGLQSTMTEPSKANAPSLQLIMTESSKTSVTILPSLTLEPPTASLTTLPSPILEPSIASLTTLPSPILETSTASLTSKANAPSLQLSMTESSKIIVTTLPSPALEPSTPILTMLPTTKPEPLTPSQTTLPISIPEQSIVSLTTLQSPKPDSSTLNLTTSPSPTPELSTPNLLTLPSPKPELATQSLTTLHSLTPSTSSQGTLQSRASVPSCLHKLPSRIGGPKIKNQLHLSEEPKSLDNYKVPSETQQADVSVSAEVQQKNHCCASFDPSSTLETVSFSQVLSSAYGTPSSTSTKPSDTLLYNNQIIQHVLRTYRNHHHHGFIKENIFFKASLSLTISKS</sequence>
<feature type="coiled-coil region" evidence="15">
    <location>
        <begin position="38"/>
        <end position="65"/>
    </location>
</feature>
<dbReference type="CDD" id="cd01395">
    <property type="entry name" value="HMT_MBD"/>
    <property type="match status" value="1"/>
</dbReference>
<feature type="domain" description="MBD" evidence="19">
    <location>
        <begin position="729"/>
        <end position="797"/>
    </location>
</feature>
<feature type="compositionally biased region" description="Low complexity" evidence="16">
    <location>
        <begin position="1439"/>
        <end position="1466"/>
    </location>
</feature>
<evidence type="ECO:0000256" key="4">
    <source>
        <dbReference type="ARBA" id="ARBA00022491"/>
    </source>
</evidence>
<evidence type="ECO:0000256" key="10">
    <source>
        <dbReference type="ARBA" id="ARBA00022833"/>
    </source>
</evidence>
<dbReference type="PANTHER" id="PTHR46024">
    <property type="entry name" value="HISTONE-LYSINE N-METHYLTRANSFERASE EGGLESS"/>
    <property type="match status" value="1"/>
</dbReference>
<dbReference type="GO" id="GO:0005694">
    <property type="term" value="C:chromosome"/>
    <property type="evidence" value="ECO:0007669"/>
    <property type="project" value="UniProtKB-SubCell"/>
</dbReference>
<dbReference type="GO" id="GO:0032259">
    <property type="term" value="P:methylation"/>
    <property type="evidence" value="ECO:0007669"/>
    <property type="project" value="UniProtKB-KW"/>
</dbReference>
<keyword evidence="12" id="KW-0805">Transcription regulation</keyword>
<evidence type="ECO:0000256" key="1">
    <source>
        <dbReference type="ARBA" id="ARBA00004123"/>
    </source>
</evidence>
<organism evidence="20 21">
    <name type="scientific">Plakobranchus ocellatus</name>
    <dbReference type="NCBI Taxonomy" id="259542"/>
    <lineage>
        <taxon>Eukaryota</taxon>
        <taxon>Metazoa</taxon>
        <taxon>Spiralia</taxon>
        <taxon>Lophotrochozoa</taxon>
        <taxon>Mollusca</taxon>
        <taxon>Gastropoda</taxon>
        <taxon>Heterobranchia</taxon>
        <taxon>Euthyneura</taxon>
        <taxon>Panpulmonata</taxon>
        <taxon>Sacoglossa</taxon>
        <taxon>Placobranchoidea</taxon>
        <taxon>Plakobranchidae</taxon>
        <taxon>Plakobranchus</taxon>
    </lineage>
</organism>
<dbReference type="CDD" id="cd10517">
    <property type="entry name" value="SET_SETDB1"/>
    <property type="match status" value="1"/>
</dbReference>
<evidence type="ECO:0000259" key="17">
    <source>
        <dbReference type="PROSITE" id="PS50280"/>
    </source>
</evidence>
<feature type="compositionally biased region" description="Polar residues" evidence="16">
    <location>
        <begin position="248"/>
        <end position="264"/>
    </location>
</feature>
<evidence type="ECO:0000256" key="12">
    <source>
        <dbReference type="ARBA" id="ARBA00023015"/>
    </source>
</evidence>
<dbReference type="PROSITE" id="PS50982">
    <property type="entry name" value="MBD"/>
    <property type="match status" value="1"/>
</dbReference>
<feature type="compositionally biased region" description="Low complexity" evidence="16">
    <location>
        <begin position="214"/>
        <end position="230"/>
    </location>
</feature>
<dbReference type="SUPFAM" id="SSF82199">
    <property type="entry name" value="SET domain"/>
    <property type="match status" value="1"/>
</dbReference>
<feature type="compositionally biased region" description="Low complexity" evidence="16">
    <location>
        <begin position="557"/>
        <end position="567"/>
    </location>
</feature>
<evidence type="ECO:0000256" key="14">
    <source>
        <dbReference type="ARBA" id="ARBA00023242"/>
    </source>
</evidence>
<keyword evidence="6" id="KW-0808">Transferase</keyword>
<keyword evidence="11" id="KW-0156">Chromatin regulator</keyword>
<feature type="compositionally biased region" description="Polar residues" evidence="16">
    <location>
        <begin position="1279"/>
        <end position="1298"/>
    </location>
</feature>
<dbReference type="PROSITE" id="PS50280">
    <property type="entry name" value="SET"/>
    <property type="match status" value="1"/>
</dbReference>
<dbReference type="GO" id="GO:0010629">
    <property type="term" value="P:negative regulation of gene expression"/>
    <property type="evidence" value="ECO:0007669"/>
    <property type="project" value="TreeGrafter"/>
</dbReference>
<feature type="region of interest" description="Disordered" evidence="16">
    <location>
        <begin position="1266"/>
        <end position="1298"/>
    </location>
</feature>
<evidence type="ECO:0000256" key="8">
    <source>
        <dbReference type="ARBA" id="ARBA00022723"/>
    </source>
</evidence>
<dbReference type="GO" id="GO:0008270">
    <property type="term" value="F:zinc ion binding"/>
    <property type="evidence" value="ECO:0007669"/>
    <property type="project" value="InterPro"/>
</dbReference>
<dbReference type="EMBL" id="BLXT01002372">
    <property type="protein sequence ID" value="GFN93772.1"/>
    <property type="molecule type" value="Genomic_DNA"/>
</dbReference>
<dbReference type="GO" id="GO:0003677">
    <property type="term" value="F:DNA binding"/>
    <property type="evidence" value="ECO:0007669"/>
    <property type="project" value="InterPro"/>
</dbReference>
<dbReference type="GO" id="GO:0005634">
    <property type="term" value="C:nucleus"/>
    <property type="evidence" value="ECO:0007669"/>
    <property type="project" value="UniProtKB-SubCell"/>
</dbReference>
<keyword evidence="14" id="KW-0539">Nucleus</keyword>
<dbReference type="InterPro" id="IPR046341">
    <property type="entry name" value="SET_dom_sf"/>
</dbReference>
<dbReference type="InterPro" id="IPR041292">
    <property type="entry name" value="Tudor_4"/>
</dbReference>
<feature type="domain" description="SET" evidence="17">
    <location>
        <begin position="932"/>
        <end position="1201"/>
    </location>
</feature>
<evidence type="ECO:0000259" key="18">
    <source>
        <dbReference type="PROSITE" id="PS50867"/>
    </source>
</evidence>
<comment type="caution">
    <text evidence="20">The sequence shown here is derived from an EMBL/GenBank/DDBJ whole genome shotgun (WGS) entry which is preliminary data.</text>
</comment>
<feature type="region of interest" description="Disordered" evidence="16">
    <location>
        <begin position="999"/>
        <end position="1098"/>
    </location>
</feature>
<keyword evidence="13" id="KW-0804">Transcription</keyword>
<feature type="compositionally biased region" description="Acidic residues" evidence="16">
    <location>
        <begin position="1000"/>
        <end position="1013"/>
    </location>
</feature>
<keyword evidence="3" id="KW-0158">Chromosome</keyword>
<dbReference type="CDD" id="cd21181">
    <property type="entry name" value="Tudor_SETDB1_rpt2"/>
    <property type="match status" value="1"/>
</dbReference>
<dbReference type="Pfam" id="PF05033">
    <property type="entry name" value="Pre-SET"/>
    <property type="match status" value="1"/>
</dbReference>
<evidence type="ECO:0000256" key="2">
    <source>
        <dbReference type="ARBA" id="ARBA00004286"/>
    </source>
</evidence>
<feature type="domain" description="Pre-SET" evidence="18">
    <location>
        <begin position="859"/>
        <end position="929"/>
    </location>
</feature>
<feature type="compositionally biased region" description="Low complexity" evidence="16">
    <location>
        <begin position="1266"/>
        <end position="1278"/>
    </location>
</feature>
<dbReference type="Pfam" id="PF18359">
    <property type="entry name" value="Tudor_5"/>
    <property type="match status" value="1"/>
</dbReference>
<dbReference type="SMART" id="SM00317">
    <property type="entry name" value="SET"/>
    <property type="match status" value="1"/>
</dbReference>
<keyword evidence="21" id="KW-1185">Reference proteome</keyword>
<reference evidence="20 21" key="1">
    <citation type="journal article" date="2021" name="Elife">
        <title>Chloroplast acquisition without the gene transfer in kleptoplastic sea slugs, Plakobranchus ocellatus.</title>
        <authorList>
            <person name="Maeda T."/>
            <person name="Takahashi S."/>
            <person name="Yoshida T."/>
            <person name="Shimamura S."/>
            <person name="Takaki Y."/>
            <person name="Nagai Y."/>
            <person name="Toyoda A."/>
            <person name="Suzuki Y."/>
            <person name="Arimoto A."/>
            <person name="Ishii H."/>
            <person name="Satoh N."/>
            <person name="Nishiyama T."/>
            <person name="Hasebe M."/>
            <person name="Maruyama T."/>
            <person name="Minagawa J."/>
            <person name="Obokata J."/>
            <person name="Shigenobu S."/>
        </authorList>
    </citation>
    <scope>NUCLEOTIDE SEQUENCE [LARGE SCALE GENOMIC DNA]</scope>
</reference>
<keyword evidence="7" id="KW-0949">S-adenosyl-L-methionine</keyword>
<feature type="compositionally biased region" description="Basic and acidic residues" evidence="16">
    <location>
        <begin position="1014"/>
        <end position="1055"/>
    </location>
</feature>
<feature type="compositionally biased region" description="Polar residues" evidence="16">
    <location>
        <begin position="1056"/>
        <end position="1071"/>
    </location>
</feature>
<evidence type="ECO:0000313" key="20">
    <source>
        <dbReference type="EMBL" id="GFN93772.1"/>
    </source>
</evidence>
<feature type="compositionally biased region" description="Low complexity" evidence="16">
    <location>
        <begin position="605"/>
        <end position="627"/>
    </location>
</feature>
<dbReference type="InterPro" id="IPR001739">
    <property type="entry name" value="Methyl_CpG_DNA-bd"/>
</dbReference>
<feature type="region of interest" description="Disordered" evidence="16">
    <location>
        <begin position="194"/>
        <end position="264"/>
    </location>
</feature>
<dbReference type="Gene3D" id="2.170.270.10">
    <property type="entry name" value="SET domain"/>
    <property type="match status" value="1"/>
</dbReference>
<comment type="subcellular location">
    <subcellularLocation>
        <location evidence="2">Chromosome</location>
    </subcellularLocation>
    <subcellularLocation>
        <location evidence="1">Nucleus</location>
    </subcellularLocation>
</comment>
<keyword evidence="15" id="KW-0175">Coiled coil</keyword>
<evidence type="ECO:0000256" key="3">
    <source>
        <dbReference type="ARBA" id="ARBA00022454"/>
    </source>
</evidence>
<dbReference type="Proteomes" id="UP000735302">
    <property type="component" value="Unassembled WGS sequence"/>
</dbReference>
<dbReference type="SMART" id="SM00391">
    <property type="entry name" value="MBD"/>
    <property type="match status" value="1"/>
</dbReference>
<proteinExistence type="predicted"/>
<feature type="compositionally biased region" description="Basic and acidic residues" evidence="16">
    <location>
        <begin position="1081"/>
        <end position="1098"/>
    </location>
</feature>
<evidence type="ECO:0000256" key="6">
    <source>
        <dbReference type="ARBA" id="ARBA00022679"/>
    </source>
</evidence>
<evidence type="ECO:0000256" key="16">
    <source>
        <dbReference type="SAM" id="MobiDB-lite"/>
    </source>
</evidence>
<dbReference type="SUPFAM" id="SSF54171">
    <property type="entry name" value="DNA-binding domain"/>
    <property type="match status" value="1"/>
</dbReference>
<feature type="region of interest" description="Disordered" evidence="16">
    <location>
        <begin position="530"/>
        <end position="627"/>
    </location>
</feature>
<dbReference type="InterPro" id="IPR051516">
    <property type="entry name" value="SETDB_methyltransferase"/>
</dbReference>
<evidence type="ECO:0000256" key="7">
    <source>
        <dbReference type="ARBA" id="ARBA00022691"/>
    </source>
</evidence>
<dbReference type="SMART" id="SM00468">
    <property type="entry name" value="PreSET"/>
    <property type="match status" value="1"/>
</dbReference>
<gene>
    <name evidence="20" type="ORF">PoB_002027800</name>
</gene>
<dbReference type="SMART" id="SM00333">
    <property type="entry name" value="TUDOR"/>
    <property type="match status" value="2"/>
</dbReference>
<keyword evidence="10" id="KW-0862">Zinc</keyword>
<feature type="region of interest" description="Disordered" evidence="16">
    <location>
        <begin position="1432"/>
        <end position="1466"/>
    </location>
</feature>
<dbReference type="Pfam" id="PF18358">
    <property type="entry name" value="Tudor_4"/>
    <property type="match status" value="1"/>
</dbReference>
<evidence type="ECO:0000256" key="9">
    <source>
        <dbReference type="ARBA" id="ARBA00022737"/>
    </source>
</evidence>
<evidence type="ECO:0000256" key="5">
    <source>
        <dbReference type="ARBA" id="ARBA00022603"/>
    </source>
</evidence>
<dbReference type="CDD" id="cd20382">
    <property type="entry name" value="Tudor_SETDB1_rpt1"/>
    <property type="match status" value="1"/>
</dbReference>
<dbReference type="GO" id="GO:0046974">
    <property type="term" value="F:histone H3K9 methyltransferase activity"/>
    <property type="evidence" value="ECO:0007669"/>
    <property type="project" value="TreeGrafter"/>
</dbReference>
<dbReference type="InterPro" id="IPR016177">
    <property type="entry name" value="DNA-bd_dom_sf"/>
</dbReference>
<evidence type="ECO:0000259" key="19">
    <source>
        <dbReference type="PROSITE" id="PS50982"/>
    </source>
</evidence>
<protein>
    <submittedName>
        <fullName evidence="20">Histone-lysine N-methyltransferase</fullName>
    </submittedName>
</protein>
<dbReference type="InterPro" id="IPR001214">
    <property type="entry name" value="SET_dom"/>
</dbReference>
<dbReference type="PROSITE" id="PS50867">
    <property type="entry name" value="PRE_SET"/>
    <property type="match status" value="1"/>
</dbReference>
<dbReference type="Pfam" id="PF01429">
    <property type="entry name" value="MBD"/>
    <property type="match status" value="1"/>
</dbReference>
<name>A0AAV3ZH33_9GAST</name>
<dbReference type="GO" id="GO:0070828">
    <property type="term" value="P:heterochromatin organization"/>
    <property type="evidence" value="ECO:0007669"/>
    <property type="project" value="TreeGrafter"/>
</dbReference>
<accession>A0AAV3ZH33</accession>
<dbReference type="InterPro" id="IPR007728">
    <property type="entry name" value="Pre-SET_dom"/>
</dbReference>
<dbReference type="PANTHER" id="PTHR46024:SF1">
    <property type="entry name" value="HISTONE-LYSINE N-METHYLTRANSFERASE EGGLESS"/>
    <property type="match status" value="1"/>
</dbReference>
<evidence type="ECO:0000256" key="13">
    <source>
        <dbReference type="ARBA" id="ARBA00023163"/>
    </source>
</evidence>
<dbReference type="Gene3D" id="2.30.30.140">
    <property type="match status" value="3"/>
</dbReference>
<feature type="compositionally biased region" description="Polar residues" evidence="16">
    <location>
        <begin position="573"/>
        <end position="591"/>
    </location>
</feature>
<dbReference type="InterPro" id="IPR002999">
    <property type="entry name" value="Tudor"/>
</dbReference>
<evidence type="ECO:0000313" key="21">
    <source>
        <dbReference type="Proteomes" id="UP000735302"/>
    </source>
</evidence>
<evidence type="ECO:0000256" key="15">
    <source>
        <dbReference type="SAM" id="Coils"/>
    </source>
</evidence>
<dbReference type="Gene3D" id="3.30.890.10">
    <property type="entry name" value="Methyl-cpg-binding Protein 2, Chain A"/>
    <property type="match status" value="1"/>
</dbReference>
<keyword evidence="5" id="KW-0489">Methyltransferase</keyword>
<dbReference type="InterPro" id="IPR041291">
    <property type="entry name" value="TUDOR_5"/>
</dbReference>
<keyword evidence="4" id="KW-0678">Repressor</keyword>
<keyword evidence="8" id="KW-0479">Metal-binding</keyword>
<keyword evidence="9" id="KW-0677">Repeat</keyword>
<dbReference type="InterPro" id="IPR047232">
    <property type="entry name" value="SETDB1/2-like_MBD"/>
</dbReference>
<feature type="region of interest" description="Disordered" evidence="16">
    <location>
        <begin position="1501"/>
        <end position="1534"/>
    </location>
</feature>
<evidence type="ECO:0000256" key="11">
    <source>
        <dbReference type="ARBA" id="ARBA00022853"/>
    </source>
</evidence>